<comment type="cofactor">
    <cofactor evidence="1">
        <name>[4Fe-4S] cluster</name>
        <dbReference type="ChEBI" id="CHEBI:49883"/>
    </cofactor>
</comment>
<comment type="similarity">
    <text evidence="8 9">Belongs to the helicase family. DinG subfamily. Type 2 sub-subfamily.</text>
</comment>
<comment type="caution">
    <text evidence="12">The sequence shown here is derived from an EMBL/GenBank/DDBJ whole genome shotgun (WGS) entry which is preliminary data.</text>
</comment>
<dbReference type="NCBIfam" id="TIGR00573">
    <property type="entry name" value="dnaq"/>
    <property type="match status" value="1"/>
</dbReference>
<dbReference type="SMART" id="SM00479">
    <property type="entry name" value="EXOIII"/>
    <property type="match status" value="1"/>
</dbReference>
<evidence type="ECO:0000313" key="13">
    <source>
        <dbReference type="Proteomes" id="UP000784880"/>
    </source>
</evidence>
<dbReference type="CDD" id="cd06127">
    <property type="entry name" value="DEDDh"/>
    <property type="match status" value="1"/>
</dbReference>
<evidence type="ECO:0000313" key="12">
    <source>
        <dbReference type="EMBL" id="MBU9714627.1"/>
    </source>
</evidence>
<keyword evidence="12" id="KW-0347">Helicase</keyword>
<dbReference type="PANTHER" id="PTHR11472:SF34">
    <property type="entry name" value="REGULATOR OF TELOMERE ELONGATION HELICASE 1"/>
    <property type="match status" value="1"/>
</dbReference>
<evidence type="ECO:0000256" key="6">
    <source>
        <dbReference type="ARBA" id="ARBA00022840"/>
    </source>
</evidence>
<feature type="domain" description="Helicase C-terminal" evidence="11">
    <location>
        <begin position="740"/>
        <end position="924"/>
    </location>
</feature>
<dbReference type="RefSeq" id="WP_217069345.1">
    <property type="nucleotide sequence ID" value="NZ_JAHQCS010000182.1"/>
</dbReference>
<comment type="catalytic activity">
    <reaction evidence="7">
        <text>ATP + H2O = ADP + phosphate + H(+)</text>
        <dbReference type="Rhea" id="RHEA:13065"/>
        <dbReference type="ChEBI" id="CHEBI:15377"/>
        <dbReference type="ChEBI" id="CHEBI:15378"/>
        <dbReference type="ChEBI" id="CHEBI:30616"/>
        <dbReference type="ChEBI" id="CHEBI:43474"/>
        <dbReference type="ChEBI" id="CHEBI:456216"/>
        <dbReference type="EC" id="5.6.2.3"/>
    </reaction>
</comment>
<dbReference type="InterPro" id="IPR006054">
    <property type="entry name" value="DnaQ"/>
</dbReference>
<evidence type="ECO:0000256" key="7">
    <source>
        <dbReference type="ARBA" id="ARBA00048954"/>
    </source>
</evidence>
<dbReference type="InterPro" id="IPR045028">
    <property type="entry name" value="DinG/Rad3-like"/>
</dbReference>
<evidence type="ECO:0000256" key="8">
    <source>
        <dbReference type="HAMAP-Rule" id="MF_02206"/>
    </source>
</evidence>
<protein>
    <recommendedName>
        <fullName evidence="8 9">3'-5' exonuclease DinG</fullName>
        <ecNumber evidence="8 9">3.1.-.-</ecNumber>
    </recommendedName>
</protein>
<dbReference type="PANTHER" id="PTHR11472">
    <property type="entry name" value="DNA REPAIR DEAD HELICASE RAD3/XP-D SUBFAMILY MEMBER"/>
    <property type="match status" value="1"/>
</dbReference>
<dbReference type="PROSITE" id="PS51194">
    <property type="entry name" value="HELICASE_CTER"/>
    <property type="match status" value="1"/>
</dbReference>
<dbReference type="Pfam" id="PF13307">
    <property type="entry name" value="Helicase_C_2"/>
    <property type="match status" value="1"/>
</dbReference>
<dbReference type="SMART" id="SM00487">
    <property type="entry name" value="DEXDc"/>
    <property type="match status" value="1"/>
</dbReference>
<feature type="domain" description="Helicase ATP-binding" evidence="10">
    <location>
        <begin position="251"/>
        <end position="529"/>
    </location>
</feature>
<accession>A0ABS6JLU0</accession>
<reference evidence="12 13" key="1">
    <citation type="submission" date="2021-06" db="EMBL/GenBank/DDBJ databases">
        <title>Bacillus sp. RD4P76, an endophyte from a halophyte.</title>
        <authorList>
            <person name="Sun J.-Q."/>
        </authorList>
    </citation>
    <scope>NUCLEOTIDE SEQUENCE [LARGE SCALE GENOMIC DNA]</scope>
    <source>
        <strain evidence="12 13">CGMCC 1.15917</strain>
    </source>
</reference>
<keyword evidence="6 8" id="KW-0067">ATP-binding</keyword>
<dbReference type="EMBL" id="JAHQCS010000182">
    <property type="protein sequence ID" value="MBU9714627.1"/>
    <property type="molecule type" value="Genomic_DNA"/>
</dbReference>
<evidence type="ECO:0000256" key="5">
    <source>
        <dbReference type="ARBA" id="ARBA00022839"/>
    </source>
</evidence>
<evidence type="ECO:0000259" key="11">
    <source>
        <dbReference type="PROSITE" id="PS51194"/>
    </source>
</evidence>
<feature type="short sequence motif" description="DEAH box" evidence="8">
    <location>
        <begin position="466"/>
        <end position="469"/>
    </location>
</feature>
<evidence type="ECO:0000256" key="3">
    <source>
        <dbReference type="ARBA" id="ARBA00022741"/>
    </source>
</evidence>
<dbReference type="EC" id="3.1.-.-" evidence="8 9"/>
<evidence type="ECO:0000259" key="10">
    <source>
        <dbReference type="PROSITE" id="PS51193"/>
    </source>
</evidence>
<dbReference type="InterPro" id="IPR014001">
    <property type="entry name" value="Helicase_ATP-bd"/>
</dbReference>
<gene>
    <name evidence="8 9 12" type="primary">dinG</name>
    <name evidence="12" type="ORF">KS419_23050</name>
</gene>
<sequence>MDRFVIIDVETTGVAFTKGDRIIQIAYVVIQNNIIVDRFSAYINPERDIPPFIQSLTNITPNLVKEAPLFGEIVPKLLKALDGAFFVAHNVEFDLHFVNDQLIHAGYTPFHGPVIDTVELSRIAFPTSDSYRLSQLSENFLMEHNQPHRADSDAEATAHLFLQIKQRLSKLPTETLEHINSLKHMFKSDIFSLLHSWIKESERGEKEYDTYRGLVIRKDIHLHNQDATMETGKEEINYSIFHEKYLQDTKWWSMRVPRFEMRTGQLDMMKFIHDTVEDSSFGLVEAGTGTGKTLAYLIPSAYHAKKSEKPVVISTQTIQLQEQLVSKEIPLLKKLLPFPIVTAVLKGRSQYLCLKKFETLIHNDPSESYERSIAKAQILVWLTETTTGDVEELTLADHTKRFWYEIASDSFSCNSPKCHWFSRCFYQRAKRKARDADLIITNHSLVLSDIMADHQVIPRYDVAVIDEAHHLEDTATEHFGQHLDYLSLVHLVNEMGSKEGEGLLSFFQNNGENKIQEKATEVEEYGKLLRQEWSELFLLLHQHVLTRSESQSERGRITCTIDVSSSLWVKVKDAAERCDYCLNDWLDHIQKLLQLVEVDKKTELKEGYHSFIDRLKDLKAIFSSLLLNHEEGKIYWLEAETKGPKHSVFIQGKPIQVSEALADKFFKKKKSVILTSATLAVNNKFDYIIQRLGLEDFPVQTEIIKSPFQWDKQVQLMIPSDMPLIQEVGDKSYVEALVLQLYRIAEATKGKMLVLFTSYDMLKKSYYLLKEIISEEFVLIAQGVQTGSRSKLTKNFQQFDQAILLGTSSFWEGVDIPGSDLSVIVIVRLPFSPPNDPIYRAKGELLKKNGENPFMKLALPQAIIRFKQGFGRLIRSSSDKGVVIVLDRRIVTTRYGKAFIKSLPQIKVLDEPMDELENKLLEWL</sequence>
<keyword evidence="4 8" id="KW-0378">Hydrolase</keyword>
<dbReference type="HAMAP" id="MF_02206">
    <property type="entry name" value="DinG_exonucl"/>
    <property type="match status" value="1"/>
</dbReference>
<keyword evidence="2 8" id="KW-0540">Nuclease</keyword>
<dbReference type="Pfam" id="PF00929">
    <property type="entry name" value="RNase_T"/>
    <property type="match status" value="1"/>
</dbReference>
<dbReference type="InterPro" id="IPR006310">
    <property type="entry name" value="DinG"/>
</dbReference>
<dbReference type="NCBIfam" id="TIGR01407">
    <property type="entry name" value="dinG_rel"/>
    <property type="match status" value="1"/>
</dbReference>
<dbReference type="Proteomes" id="UP000784880">
    <property type="component" value="Unassembled WGS sequence"/>
</dbReference>
<dbReference type="NCBIfam" id="NF005981">
    <property type="entry name" value="PRK08074.1"/>
    <property type="match status" value="1"/>
</dbReference>
<evidence type="ECO:0000256" key="1">
    <source>
        <dbReference type="ARBA" id="ARBA00001966"/>
    </source>
</evidence>
<dbReference type="GO" id="GO:0016787">
    <property type="term" value="F:hydrolase activity"/>
    <property type="evidence" value="ECO:0007669"/>
    <property type="project" value="UniProtKB-KW"/>
</dbReference>
<feature type="binding site" evidence="8">
    <location>
        <begin position="286"/>
        <end position="293"/>
    </location>
    <ligand>
        <name>ATP</name>
        <dbReference type="ChEBI" id="CHEBI:30616"/>
    </ligand>
</feature>
<keyword evidence="3 8" id="KW-0547">Nucleotide-binding</keyword>
<dbReference type="Pfam" id="PF00270">
    <property type="entry name" value="DEAD"/>
    <property type="match status" value="1"/>
</dbReference>
<evidence type="ECO:0000256" key="4">
    <source>
        <dbReference type="ARBA" id="ARBA00022801"/>
    </source>
</evidence>
<dbReference type="InterPro" id="IPR001650">
    <property type="entry name" value="Helicase_C-like"/>
</dbReference>
<evidence type="ECO:0000256" key="9">
    <source>
        <dbReference type="RuleBase" id="RU364106"/>
    </source>
</evidence>
<comment type="function">
    <text evidence="8 9">3'-5' exonuclease.</text>
</comment>
<keyword evidence="5 8" id="KW-0269">Exonuclease</keyword>
<organism evidence="12 13">
    <name type="scientific">Evansella tamaricis</name>
    <dbReference type="NCBI Taxonomy" id="2069301"/>
    <lineage>
        <taxon>Bacteria</taxon>
        <taxon>Bacillati</taxon>
        <taxon>Bacillota</taxon>
        <taxon>Bacilli</taxon>
        <taxon>Bacillales</taxon>
        <taxon>Bacillaceae</taxon>
        <taxon>Evansella</taxon>
    </lineage>
</organism>
<dbReference type="InterPro" id="IPR013520">
    <property type="entry name" value="Ribonucl_H"/>
</dbReference>
<proteinExistence type="inferred from homology"/>
<evidence type="ECO:0000256" key="2">
    <source>
        <dbReference type="ARBA" id="ARBA00022722"/>
    </source>
</evidence>
<dbReference type="SMART" id="SM00491">
    <property type="entry name" value="HELICc2"/>
    <property type="match status" value="1"/>
</dbReference>
<dbReference type="GO" id="GO:0003678">
    <property type="term" value="F:DNA helicase activity"/>
    <property type="evidence" value="ECO:0007669"/>
    <property type="project" value="UniProtKB-EC"/>
</dbReference>
<dbReference type="InterPro" id="IPR006555">
    <property type="entry name" value="ATP-dep_Helicase_C"/>
</dbReference>
<keyword evidence="13" id="KW-1185">Reference proteome</keyword>
<name>A0ABS6JLU0_9BACI</name>
<dbReference type="PROSITE" id="PS51193">
    <property type="entry name" value="HELICASE_ATP_BIND_2"/>
    <property type="match status" value="1"/>
</dbReference>
<dbReference type="InterPro" id="IPR011545">
    <property type="entry name" value="DEAD/DEAH_box_helicase_dom"/>
</dbReference>
<dbReference type="InterPro" id="IPR014013">
    <property type="entry name" value="Helic_SF1/SF2_ATP-bd_DinG/Rad3"/>
</dbReference>